<reference evidence="2 3" key="1">
    <citation type="journal article" date="2012" name="Plant Cell">
        <title>Genome comparison of barley and maize smut fungi reveals targeted loss of RNA silencing components and species-specific presence of transposable elements.</title>
        <authorList>
            <person name="Laurie J.D."/>
            <person name="Ali S."/>
            <person name="Linning R."/>
            <person name="Mannhaupt G."/>
            <person name="Wong P."/>
            <person name="Gueldener U."/>
            <person name="Muensterkoetter M."/>
            <person name="Moore R."/>
            <person name="Kahmann R."/>
            <person name="Bakkeren G."/>
            <person name="Schirawski J."/>
        </authorList>
    </citation>
    <scope>NUCLEOTIDE SEQUENCE [LARGE SCALE GENOMIC DNA]</scope>
    <source>
        <strain evidence="3">Uh4875-4</strain>
    </source>
</reference>
<dbReference type="Proteomes" id="UP000006174">
    <property type="component" value="Unassembled WGS sequence"/>
</dbReference>
<feature type="transmembrane region" description="Helical" evidence="1">
    <location>
        <begin position="25"/>
        <end position="43"/>
    </location>
</feature>
<evidence type="ECO:0000313" key="3">
    <source>
        <dbReference type="Proteomes" id="UP000006174"/>
    </source>
</evidence>
<dbReference type="HOGENOM" id="CLU_1929162_0_0_1"/>
<evidence type="ECO:0000313" key="2">
    <source>
        <dbReference type="EMBL" id="CCF51554.1"/>
    </source>
</evidence>
<evidence type="ECO:0000256" key="1">
    <source>
        <dbReference type="SAM" id="Phobius"/>
    </source>
</evidence>
<dbReference type="EMBL" id="CAGI01000165">
    <property type="protein sequence ID" value="CCF51554.1"/>
    <property type="molecule type" value="Genomic_DNA"/>
</dbReference>
<proteinExistence type="predicted"/>
<protein>
    <submittedName>
        <fullName evidence="2">Uncharacterized protein</fullName>
    </submittedName>
</protein>
<organism evidence="2 3">
    <name type="scientific">Ustilago hordei</name>
    <name type="common">Barley covered smut fungus</name>
    <dbReference type="NCBI Taxonomy" id="120017"/>
    <lineage>
        <taxon>Eukaryota</taxon>
        <taxon>Fungi</taxon>
        <taxon>Dikarya</taxon>
        <taxon>Basidiomycota</taxon>
        <taxon>Ustilaginomycotina</taxon>
        <taxon>Ustilaginomycetes</taxon>
        <taxon>Ustilaginales</taxon>
        <taxon>Ustilaginaceae</taxon>
        <taxon>Ustilago</taxon>
    </lineage>
</organism>
<dbReference type="AlphaFoldDB" id="I2FXB1"/>
<gene>
    <name evidence="2" type="ORF">UHOR_05503</name>
</gene>
<name>I2FXB1_USTHO</name>
<sequence length="131" mass="14425">MSAVAAISVIYPPQCIVAARRLDGLVLVLVLVLSPAVFVLIRFRRLCIHPSPTLYPGTSQLRSSKPHHFLLFDQLETKATVLLAHTLFPIRSIPIPICVCIALPYSACLSSSYASSTFPRSPLLLFLDFSF</sequence>
<comment type="caution">
    <text evidence="2">The sequence shown here is derived from an EMBL/GenBank/DDBJ whole genome shotgun (WGS) entry which is preliminary data.</text>
</comment>
<keyword evidence="1" id="KW-0812">Transmembrane</keyword>
<accession>I2FXB1</accession>
<keyword evidence="1" id="KW-0472">Membrane</keyword>
<keyword evidence="1" id="KW-1133">Transmembrane helix</keyword>
<keyword evidence="3" id="KW-1185">Reference proteome</keyword>